<dbReference type="Gene3D" id="2.60.120.10">
    <property type="entry name" value="Jelly Rolls"/>
    <property type="match status" value="1"/>
</dbReference>
<sequence length="127" mass="13788">MILSTIDKTSRTRERGEEIHWRCLARRGMLHSECEALDYVRLAPGTEFALRGREGTESAWFVIAGAGRLLAPDSEPAERPIGAGDLVLLPAGADARITSGSAGLELLWLAVMPHAITQSLPMRRPVA</sequence>
<evidence type="ECO:0000313" key="2">
    <source>
        <dbReference type="Proteomes" id="UP000182229"/>
    </source>
</evidence>
<organism evidence="1 2">
    <name type="scientific">Cystobacter ferrugineus</name>
    <dbReference type="NCBI Taxonomy" id="83449"/>
    <lineage>
        <taxon>Bacteria</taxon>
        <taxon>Pseudomonadati</taxon>
        <taxon>Myxococcota</taxon>
        <taxon>Myxococcia</taxon>
        <taxon>Myxococcales</taxon>
        <taxon>Cystobacterineae</taxon>
        <taxon>Archangiaceae</taxon>
        <taxon>Cystobacter</taxon>
    </lineage>
</organism>
<comment type="caution">
    <text evidence="1">The sequence shown here is derived from an EMBL/GenBank/DDBJ whole genome shotgun (WGS) entry which is preliminary data.</text>
</comment>
<protein>
    <recommendedName>
        <fullName evidence="3">Cupin</fullName>
    </recommendedName>
</protein>
<dbReference type="EMBL" id="MPIN01000002">
    <property type="protein sequence ID" value="OJH40660.1"/>
    <property type="molecule type" value="Genomic_DNA"/>
</dbReference>
<name>A0A1L9BEI2_9BACT</name>
<dbReference type="InterPro" id="IPR014710">
    <property type="entry name" value="RmlC-like_jellyroll"/>
</dbReference>
<accession>A0A1L9BEI2</accession>
<keyword evidence="2" id="KW-1185">Reference proteome</keyword>
<dbReference type="STRING" id="83449.BON30_06850"/>
<dbReference type="SUPFAM" id="SSF51182">
    <property type="entry name" value="RmlC-like cupins"/>
    <property type="match status" value="1"/>
</dbReference>
<gene>
    <name evidence="1" type="ORF">BON30_06850</name>
</gene>
<evidence type="ECO:0008006" key="3">
    <source>
        <dbReference type="Google" id="ProtNLM"/>
    </source>
</evidence>
<dbReference type="RefSeq" id="WP_071897103.1">
    <property type="nucleotide sequence ID" value="NZ_MPIN01000002.1"/>
</dbReference>
<proteinExistence type="predicted"/>
<reference evidence="1 2" key="2">
    <citation type="submission" date="2016-12" db="EMBL/GenBank/DDBJ databases">
        <title>Draft Genome Sequence of Cystobacter ferrugineus Strain Cbfe23.</title>
        <authorList>
            <person name="Akbar S."/>
            <person name="Dowd S.E."/>
            <person name="Stevens D.C."/>
        </authorList>
    </citation>
    <scope>NUCLEOTIDE SEQUENCE [LARGE SCALE GENOMIC DNA]</scope>
    <source>
        <strain evidence="1 2">Cbfe23</strain>
    </source>
</reference>
<reference evidence="2" key="1">
    <citation type="submission" date="2016-11" db="EMBL/GenBank/DDBJ databases">
        <authorList>
            <person name="Shukria A."/>
            <person name="Stevens D.C."/>
        </authorList>
    </citation>
    <scope>NUCLEOTIDE SEQUENCE [LARGE SCALE GENOMIC DNA]</scope>
    <source>
        <strain evidence="2">Cbfe23</strain>
    </source>
</reference>
<dbReference type="Proteomes" id="UP000182229">
    <property type="component" value="Unassembled WGS sequence"/>
</dbReference>
<evidence type="ECO:0000313" key="1">
    <source>
        <dbReference type="EMBL" id="OJH40660.1"/>
    </source>
</evidence>
<dbReference type="AlphaFoldDB" id="A0A1L9BEI2"/>
<dbReference type="OrthoDB" id="3625987at2"/>
<dbReference type="InterPro" id="IPR011051">
    <property type="entry name" value="RmlC_Cupin_sf"/>
</dbReference>